<evidence type="ECO:0000256" key="6">
    <source>
        <dbReference type="SAM" id="MobiDB-lite"/>
    </source>
</evidence>
<feature type="binding site" evidence="5">
    <location>
        <position position="618"/>
    </location>
    <ligand>
        <name>Zn(2+)</name>
        <dbReference type="ChEBI" id="CHEBI:29105"/>
    </ligand>
</feature>
<feature type="binding site" evidence="5">
    <location>
        <position position="622"/>
    </location>
    <ligand>
        <name>Zn(2+)</name>
        <dbReference type="ChEBI" id="CHEBI:29105"/>
    </ligand>
</feature>
<feature type="region of interest" description="Disordered" evidence="6">
    <location>
        <begin position="223"/>
        <end position="327"/>
    </location>
</feature>
<feature type="transmembrane region" description="Helical" evidence="7">
    <location>
        <begin position="577"/>
        <end position="600"/>
    </location>
</feature>
<dbReference type="GO" id="GO:0046872">
    <property type="term" value="F:metal ion binding"/>
    <property type="evidence" value="ECO:0007669"/>
    <property type="project" value="UniProtKB-KW"/>
</dbReference>
<organism evidence="8 9">
    <name type="scientific">Cryptococcus amylolentus CBS 6039</name>
    <dbReference type="NCBI Taxonomy" id="1295533"/>
    <lineage>
        <taxon>Eukaryota</taxon>
        <taxon>Fungi</taxon>
        <taxon>Dikarya</taxon>
        <taxon>Basidiomycota</taxon>
        <taxon>Agaricomycotina</taxon>
        <taxon>Tremellomycetes</taxon>
        <taxon>Tremellales</taxon>
        <taxon>Cryptococcaceae</taxon>
        <taxon>Cryptococcus</taxon>
    </lineage>
</organism>
<dbReference type="OrthoDB" id="5585746at2759"/>
<dbReference type="GO" id="GO:0016020">
    <property type="term" value="C:membrane"/>
    <property type="evidence" value="ECO:0007669"/>
    <property type="project" value="UniProtKB-SubCell"/>
</dbReference>
<keyword evidence="4 7" id="KW-0472">Membrane</keyword>
<evidence type="ECO:0000313" key="9">
    <source>
        <dbReference type="Proteomes" id="UP000094065"/>
    </source>
</evidence>
<feature type="compositionally biased region" description="Polar residues" evidence="6">
    <location>
        <begin position="74"/>
        <end position="84"/>
    </location>
</feature>
<name>A0A1E3HM49_9TREE</name>
<dbReference type="Proteomes" id="UP000094065">
    <property type="component" value="Unassembled WGS sequence"/>
</dbReference>
<feature type="compositionally biased region" description="Basic and acidic residues" evidence="6">
    <location>
        <begin position="295"/>
        <end position="304"/>
    </location>
</feature>
<feature type="compositionally biased region" description="Acidic residues" evidence="6">
    <location>
        <begin position="251"/>
        <end position="260"/>
    </location>
</feature>
<keyword evidence="2 7" id="KW-0812">Transmembrane</keyword>
<feature type="transmembrane region" description="Helical" evidence="7">
    <location>
        <begin position="492"/>
        <end position="511"/>
    </location>
</feature>
<keyword evidence="9" id="KW-1185">Reference proteome</keyword>
<dbReference type="EMBL" id="AWGJ01000008">
    <property type="protein sequence ID" value="ODN77225.1"/>
    <property type="molecule type" value="Genomic_DNA"/>
</dbReference>
<evidence type="ECO:0000256" key="1">
    <source>
        <dbReference type="ARBA" id="ARBA00004141"/>
    </source>
</evidence>
<keyword evidence="3 7" id="KW-1133">Transmembrane helix</keyword>
<feature type="transmembrane region" description="Helical" evidence="7">
    <location>
        <begin position="549"/>
        <end position="570"/>
    </location>
</feature>
<dbReference type="PANTHER" id="PTHR20855:SF97">
    <property type="entry name" value="ADIPOR-LIKE RECEPTOR IZH3-RELATED"/>
    <property type="match status" value="1"/>
</dbReference>
<comment type="caution">
    <text evidence="8">The sequence shown here is derived from an EMBL/GenBank/DDBJ whole genome shotgun (WGS) entry which is preliminary data.</text>
</comment>
<evidence type="ECO:0000256" key="5">
    <source>
        <dbReference type="PIRSR" id="PIRSR604254-1"/>
    </source>
</evidence>
<dbReference type="InterPro" id="IPR004254">
    <property type="entry name" value="AdipoR/HlyIII-related"/>
</dbReference>
<dbReference type="RefSeq" id="XP_018992599.1">
    <property type="nucleotide sequence ID" value="XM_019140108.1"/>
</dbReference>
<feature type="binding site" evidence="5">
    <location>
        <position position="473"/>
    </location>
    <ligand>
        <name>Zn(2+)</name>
        <dbReference type="ChEBI" id="CHEBI:29105"/>
    </ligand>
</feature>
<feature type="transmembrane region" description="Helical" evidence="7">
    <location>
        <begin position="452"/>
        <end position="472"/>
    </location>
</feature>
<gene>
    <name evidence="8" type="ORF">L202_05743</name>
</gene>
<dbReference type="AlphaFoldDB" id="A0A1E3HM49"/>
<evidence type="ECO:0000256" key="2">
    <source>
        <dbReference type="ARBA" id="ARBA00022692"/>
    </source>
</evidence>
<feature type="transmembrane region" description="Helical" evidence="7">
    <location>
        <begin position="421"/>
        <end position="440"/>
    </location>
</feature>
<keyword evidence="5" id="KW-0862">Zinc</keyword>
<dbReference type="PANTHER" id="PTHR20855">
    <property type="entry name" value="ADIPOR/PROGESTIN RECEPTOR-RELATED"/>
    <property type="match status" value="1"/>
</dbReference>
<feature type="compositionally biased region" description="Basic and acidic residues" evidence="6">
    <location>
        <begin position="240"/>
        <end position="250"/>
    </location>
</feature>
<dbReference type="Pfam" id="PF03006">
    <property type="entry name" value="HlyIII"/>
    <property type="match status" value="1"/>
</dbReference>
<evidence type="ECO:0000256" key="7">
    <source>
        <dbReference type="SAM" id="Phobius"/>
    </source>
</evidence>
<feature type="region of interest" description="Disordered" evidence="6">
    <location>
        <begin position="1"/>
        <end position="26"/>
    </location>
</feature>
<dbReference type="GeneID" id="30157052"/>
<dbReference type="GO" id="GO:0006882">
    <property type="term" value="P:intracellular zinc ion homeostasis"/>
    <property type="evidence" value="ECO:0007669"/>
    <property type="project" value="TreeGrafter"/>
</dbReference>
<feature type="region of interest" description="Disordered" evidence="6">
    <location>
        <begin position="74"/>
        <end position="117"/>
    </location>
</feature>
<evidence type="ECO:0000313" key="8">
    <source>
        <dbReference type="EMBL" id="ODN77225.1"/>
    </source>
</evidence>
<protein>
    <submittedName>
        <fullName evidence="8">Uncharacterized protein</fullName>
    </submittedName>
</protein>
<reference evidence="8 9" key="1">
    <citation type="submission" date="2016-06" db="EMBL/GenBank/DDBJ databases">
        <title>Evolution of pathogenesis and genome organization in the Tremellales.</title>
        <authorList>
            <person name="Cuomo C."/>
            <person name="Litvintseva A."/>
            <person name="Heitman J."/>
            <person name="Chen Y."/>
            <person name="Sun S."/>
            <person name="Springer D."/>
            <person name="Dromer F."/>
            <person name="Young S."/>
            <person name="Zeng Q."/>
            <person name="Chapman S."/>
            <person name="Gujja S."/>
            <person name="Saif S."/>
            <person name="Birren B."/>
        </authorList>
    </citation>
    <scope>NUCLEOTIDE SEQUENCE [LARGE SCALE GENOMIC DNA]</scope>
    <source>
        <strain evidence="8 9">CBS 6039</strain>
    </source>
</reference>
<sequence length="668" mass="74832">MAEPPPDKAQPTTPTAPSWRRRMSGPHIPIPSFRPNIPHLRAALLGYIGELEVALRNKLGDHQQDHIRTASLTPSMSTEEWTASENDEPNAFTSALAGPSSGIRQRGAISGDAPPLSPTTSDGYINLLNHLYTLREEASNFLPTLPSVPHVPMPLSSPNREWLRSLPLRLSAVDPGFTNLKGKLRDDLGDSHSVEGARQRMMEVAKALLPSEDWAGWEKLGWEEQDDSERPAHRRTRSASAERSKPRRQLEDDDDDDEPEYLFPNRTPASTRALARRRAVRSKSVGATSLPPLNLREKLQRSKSEVYTGKVRAVSEPGSGDEDEDDIRDHEAAEDILDEAELEDTDGLSLPEGLRLGPTVAEALKQAEGGEKLITFEDLPPVWRNNEHIWTGYRFIPLHLKTGPVPLLKSAFRWHNETINIHSHSIPTLFIFCIIPLIIYRSPLPDPHFLDTAVIVLYLLAASSCMSSSAGWHILSGCASRKWFEWGACVDYIGISWLIAASFGTVVYNGFYCSPKATIVYCSTNLFCGALGSYLPFQRWFNERRNKHLRISFFLFLCVAMFTPIVHMILKHGWHKASSFIAPFTYSLAAYAIGLIFYAFHFPECKWPGKFDTFGASHQIWHAGIVIAIILHYRAIFIVHDIKHEYSCALPGNEIPLGLALERMIGWA</sequence>
<dbReference type="STRING" id="1295533.A0A1E3HM49"/>
<feature type="transmembrane region" description="Helical" evidence="7">
    <location>
        <begin position="620"/>
        <end position="639"/>
    </location>
</feature>
<evidence type="ECO:0000256" key="3">
    <source>
        <dbReference type="ARBA" id="ARBA00022989"/>
    </source>
</evidence>
<feature type="transmembrane region" description="Helical" evidence="7">
    <location>
        <begin position="518"/>
        <end position="537"/>
    </location>
</feature>
<proteinExistence type="predicted"/>
<comment type="subcellular location">
    <subcellularLocation>
        <location evidence="1">Membrane</location>
        <topology evidence="1">Multi-pass membrane protein</topology>
    </subcellularLocation>
</comment>
<dbReference type="GO" id="GO:0038023">
    <property type="term" value="F:signaling receptor activity"/>
    <property type="evidence" value="ECO:0007669"/>
    <property type="project" value="TreeGrafter"/>
</dbReference>
<accession>A0A1E3HM49</accession>
<keyword evidence="5" id="KW-0479">Metal-binding</keyword>
<evidence type="ECO:0000256" key="4">
    <source>
        <dbReference type="ARBA" id="ARBA00023136"/>
    </source>
</evidence>